<dbReference type="HOGENOM" id="CLU_901543_0_0_1"/>
<accession>A0C658</accession>
<proteinExistence type="predicted"/>
<dbReference type="GeneID" id="5019457"/>
<keyword evidence="1" id="KW-0732">Signal</keyword>
<dbReference type="OMA" id="QCTWENG"/>
<keyword evidence="3" id="KW-1185">Reference proteome</keyword>
<evidence type="ECO:0000313" key="2">
    <source>
        <dbReference type="EMBL" id="CAK66275.1"/>
    </source>
</evidence>
<protein>
    <recommendedName>
        <fullName evidence="4">Mini antigen</fullName>
    </recommendedName>
</protein>
<organism evidence="2 3">
    <name type="scientific">Paramecium tetraurelia</name>
    <dbReference type="NCBI Taxonomy" id="5888"/>
    <lineage>
        <taxon>Eukaryota</taxon>
        <taxon>Sar</taxon>
        <taxon>Alveolata</taxon>
        <taxon>Ciliophora</taxon>
        <taxon>Intramacronucleata</taxon>
        <taxon>Oligohymenophorea</taxon>
        <taxon>Peniculida</taxon>
        <taxon>Parameciidae</taxon>
        <taxon>Paramecium</taxon>
    </lineage>
</organism>
<evidence type="ECO:0000256" key="1">
    <source>
        <dbReference type="SAM" id="SignalP"/>
    </source>
</evidence>
<dbReference type="RefSeq" id="XP_001433672.1">
    <property type="nucleotide sequence ID" value="XM_001433635.2"/>
</dbReference>
<evidence type="ECO:0000313" key="3">
    <source>
        <dbReference type="Proteomes" id="UP000000600"/>
    </source>
</evidence>
<name>A0C658_PARTE</name>
<reference evidence="2 3" key="1">
    <citation type="journal article" date="2006" name="Nature">
        <title>Global trends of whole-genome duplications revealed by the ciliate Paramecium tetraurelia.</title>
        <authorList>
            <consortium name="Genoscope"/>
            <person name="Aury J.-M."/>
            <person name="Jaillon O."/>
            <person name="Duret L."/>
            <person name="Noel B."/>
            <person name="Jubin C."/>
            <person name="Porcel B.M."/>
            <person name="Segurens B."/>
            <person name="Daubin V."/>
            <person name="Anthouard V."/>
            <person name="Aiach N."/>
            <person name="Arnaiz O."/>
            <person name="Billaut A."/>
            <person name="Beisson J."/>
            <person name="Blanc I."/>
            <person name="Bouhouche K."/>
            <person name="Camara F."/>
            <person name="Duharcourt S."/>
            <person name="Guigo R."/>
            <person name="Gogendeau D."/>
            <person name="Katinka M."/>
            <person name="Keller A.-M."/>
            <person name="Kissmehl R."/>
            <person name="Klotz C."/>
            <person name="Koll F."/>
            <person name="Le Moue A."/>
            <person name="Lepere C."/>
            <person name="Malinsky S."/>
            <person name="Nowacki M."/>
            <person name="Nowak J.K."/>
            <person name="Plattner H."/>
            <person name="Poulain J."/>
            <person name="Ruiz F."/>
            <person name="Serrano V."/>
            <person name="Zagulski M."/>
            <person name="Dessen P."/>
            <person name="Betermier M."/>
            <person name="Weissenbach J."/>
            <person name="Scarpelli C."/>
            <person name="Schachter V."/>
            <person name="Sperling L."/>
            <person name="Meyer E."/>
            <person name="Cohen J."/>
            <person name="Wincker P."/>
        </authorList>
    </citation>
    <scope>NUCLEOTIDE SEQUENCE [LARGE SCALE GENOMIC DNA]</scope>
    <source>
        <strain evidence="2 3">Stock d4-2</strain>
    </source>
</reference>
<sequence length="282" mass="32486">MNQIILISIIISITLACSSKQLRCEDLLDQISCVSVSSLMATCYWNTETSQCAVLKAKCNYYDNQEECRGQDGCGWNETHCDKLMIKRKGITCDEFNSYESCVKVYSTTLSCTWEHNKCIPISECSEINDYMQCRNAKLKDRCQLVINGKASSMQKQYFYFGDLFDEYECRALDCKYNLNSLYCPSFVNGRRCFHYFGECTQCSYLTNKNTCLEPNQCTWENGVCRNILCSDLKGKDQCLSKPYCQFNDANLKCDTRTDNNLYCYANNITSDPVKSKKKQEI</sequence>
<gene>
    <name evidence="2" type="ORF">GSPATT00035404001</name>
</gene>
<dbReference type="OrthoDB" id="284590at2759"/>
<feature type="signal peptide" evidence="1">
    <location>
        <begin position="1"/>
        <end position="16"/>
    </location>
</feature>
<dbReference type="InParanoid" id="A0C658"/>
<feature type="chain" id="PRO_5002622885" description="Mini antigen" evidence="1">
    <location>
        <begin position="17"/>
        <end position="282"/>
    </location>
</feature>
<evidence type="ECO:0008006" key="4">
    <source>
        <dbReference type="Google" id="ProtNLM"/>
    </source>
</evidence>
<dbReference type="KEGG" id="ptm:GSPATT00035404001"/>
<dbReference type="AlphaFoldDB" id="A0C658"/>
<dbReference type="EMBL" id="CT868043">
    <property type="protein sequence ID" value="CAK66275.1"/>
    <property type="molecule type" value="Genomic_DNA"/>
</dbReference>
<dbReference type="Proteomes" id="UP000000600">
    <property type="component" value="Unassembled WGS sequence"/>
</dbReference>